<sequence>MRRFKKVVGPMRLQSLFAVSSLFQTR</sequence>
<evidence type="ECO:0000313" key="1">
    <source>
        <dbReference type="EMBL" id="MCI23037.1"/>
    </source>
</evidence>
<protein>
    <submittedName>
        <fullName evidence="1">Uncharacterized protein</fullName>
    </submittedName>
</protein>
<organism evidence="1 2">
    <name type="scientific">Trifolium medium</name>
    <dbReference type="NCBI Taxonomy" id="97028"/>
    <lineage>
        <taxon>Eukaryota</taxon>
        <taxon>Viridiplantae</taxon>
        <taxon>Streptophyta</taxon>
        <taxon>Embryophyta</taxon>
        <taxon>Tracheophyta</taxon>
        <taxon>Spermatophyta</taxon>
        <taxon>Magnoliopsida</taxon>
        <taxon>eudicotyledons</taxon>
        <taxon>Gunneridae</taxon>
        <taxon>Pentapetalae</taxon>
        <taxon>rosids</taxon>
        <taxon>fabids</taxon>
        <taxon>Fabales</taxon>
        <taxon>Fabaceae</taxon>
        <taxon>Papilionoideae</taxon>
        <taxon>50 kb inversion clade</taxon>
        <taxon>NPAAA clade</taxon>
        <taxon>Hologalegina</taxon>
        <taxon>IRL clade</taxon>
        <taxon>Trifolieae</taxon>
        <taxon>Trifolium</taxon>
    </lineage>
</organism>
<dbReference type="Proteomes" id="UP000265520">
    <property type="component" value="Unassembled WGS sequence"/>
</dbReference>
<comment type="caution">
    <text evidence="1">The sequence shown here is derived from an EMBL/GenBank/DDBJ whole genome shotgun (WGS) entry which is preliminary data.</text>
</comment>
<reference evidence="1 2" key="1">
    <citation type="journal article" date="2018" name="Front. Plant Sci.">
        <title>Red Clover (Trifolium pratense) and Zigzag Clover (T. medium) - A Picture of Genomic Similarities and Differences.</title>
        <authorList>
            <person name="Dluhosova J."/>
            <person name="Istvanek J."/>
            <person name="Nedelnik J."/>
            <person name="Repkova J."/>
        </authorList>
    </citation>
    <scope>NUCLEOTIDE SEQUENCE [LARGE SCALE GENOMIC DNA]</scope>
    <source>
        <strain evidence="2">cv. 10/8</strain>
        <tissue evidence="1">Leaf</tissue>
    </source>
</reference>
<keyword evidence="2" id="KW-1185">Reference proteome</keyword>
<dbReference type="EMBL" id="LXQA010133800">
    <property type="protein sequence ID" value="MCI23037.1"/>
    <property type="molecule type" value="Genomic_DNA"/>
</dbReference>
<feature type="non-terminal residue" evidence="1">
    <location>
        <position position="26"/>
    </location>
</feature>
<accession>A0A392QGL5</accession>
<proteinExistence type="predicted"/>
<evidence type="ECO:0000313" key="2">
    <source>
        <dbReference type="Proteomes" id="UP000265520"/>
    </source>
</evidence>
<dbReference type="AlphaFoldDB" id="A0A392QGL5"/>
<name>A0A392QGL5_9FABA</name>